<dbReference type="EMBL" id="LAZR01063812">
    <property type="protein sequence ID" value="KKK58767.1"/>
    <property type="molecule type" value="Genomic_DNA"/>
</dbReference>
<comment type="caution">
    <text evidence="1">The sequence shown here is derived from an EMBL/GenBank/DDBJ whole genome shotgun (WGS) entry which is preliminary data.</text>
</comment>
<proteinExistence type="predicted"/>
<accession>A0A0F8WPE0</accession>
<sequence length="63" mass="7399">MEEREFEVGEHMLKGVYNKCMVCLKNLKVNEKIILCPIQKPKSGFANVISIPIHVKCYWIYNK</sequence>
<reference evidence="1" key="1">
    <citation type="journal article" date="2015" name="Nature">
        <title>Complex archaea that bridge the gap between prokaryotes and eukaryotes.</title>
        <authorList>
            <person name="Spang A."/>
            <person name="Saw J.H."/>
            <person name="Jorgensen S.L."/>
            <person name="Zaremba-Niedzwiedzka K."/>
            <person name="Martijn J."/>
            <person name="Lind A.E."/>
            <person name="van Eijk R."/>
            <person name="Schleper C."/>
            <person name="Guy L."/>
            <person name="Ettema T.J."/>
        </authorList>
    </citation>
    <scope>NUCLEOTIDE SEQUENCE</scope>
</reference>
<gene>
    <name evidence="1" type="ORF">LCGC14_3041120</name>
</gene>
<evidence type="ECO:0000313" key="1">
    <source>
        <dbReference type="EMBL" id="KKK58767.1"/>
    </source>
</evidence>
<name>A0A0F8WPE0_9ZZZZ</name>
<dbReference type="AlphaFoldDB" id="A0A0F8WPE0"/>
<protein>
    <submittedName>
        <fullName evidence="1">Uncharacterized protein</fullName>
    </submittedName>
</protein>
<organism evidence="1">
    <name type="scientific">marine sediment metagenome</name>
    <dbReference type="NCBI Taxonomy" id="412755"/>
    <lineage>
        <taxon>unclassified sequences</taxon>
        <taxon>metagenomes</taxon>
        <taxon>ecological metagenomes</taxon>
    </lineage>
</organism>